<name>A0ABQ9H0Q1_9NEOP</name>
<feature type="region of interest" description="Disordered" evidence="1">
    <location>
        <begin position="26"/>
        <end position="50"/>
    </location>
</feature>
<sequence>MSLPHRKLFELPPVCRARCRVRSPITRASKVRKPPKPLNNNNNNNNNNDVDRHVDKVMRQRIEGRKRRGVFFVVDVPIRRLREAIGTGHTSDWLLYATNDSLSAVLLVGEYVNRRWLANGVVACCCRATPTGQEETSSVLWISVGSGWSNGTDMYNGNPDLLKHGPSFRLGHLHLTAVSSSCTGNSGAIPVSQARDATRDNPVYFKGIIDCKSFYTIKDTWLGQYQLGYPLVDDRPITNAVKYRVVSCVVWANRTMVRSNTDTNKTCVLTVVDIAWCANRSQISLRVVRWCSGQTARSPRRRTEFDFPRGHSQWESYLTIPLVGGFSRGSPVSPAFAFRRILTSLRPQRLSIPRCYKSLHSTKKNVGMPSANQTAAQPIGNLSQHSVANRTQDPFPEPRTANQRMVRPQQSNRHAVSVSLESSLCEWLCLPAAAVASREDILPPYPPLHPFSLQTPSSRDVYVIGEEEWRREKNKSARRHVLVAALPCRSRLVRHPSGVREALGSSPGQGMAVNLRWPTLAQRLLAVVPWSRPPRHGRCLLLRLSPASRSQPTPGMPLPSPHLTNTPHQHLILHPISSPHLTLSLANPLTDPPIKPILLYESI</sequence>
<organism evidence="2 3">
    <name type="scientific">Dryococelus australis</name>
    <dbReference type="NCBI Taxonomy" id="614101"/>
    <lineage>
        <taxon>Eukaryota</taxon>
        <taxon>Metazoa</taxon>
        <taxon>Ecdysozoa</taxon>
        <taxon>Arthropoda</taxon>
        <taxon>Hexapoda</taxon>
        <taxon>Insecta</taxon>
        <taxon>Pterygota</taxon>
        <taxon>Neoptera</taxon>
        <taxon>Polyneoptera</taxon>
        <taxon>Phasmatodea</taxon>
        <taxon>Verophasmatodea</taxon>
        <taxon>Anareolatae</taxon>
        <taxon>Phasmatidae</taxon>
        <taxon>Eurycanthinae</taxon>
        <taxon>Dryococelus</taxon>
    </lineage>
</organism>
<keyword evidence="3" id="KW-1185">Reference proteome</keyword>
<proteinExistence type="predicted"/>
<accession>A0ABQ9H0Q1</accession>
<evidence type="ECO:0000256" key="1">
    <source>
        <dbReference type="SAM" id="MobiDB-lite"/>
    </source>
</evidence>
<dbReference type="Proteomes" id="UP001159363">
    <property type="component" value="Chromosome 7"/>
</dbReference>
<gene>
    <name evidence="2" type="ORF">PR048_022280</name>
</gene>
<evidence type="ECO:0000313" key="2">
    <source>
        <dbReference type="EMBL" id="KAJ8877822.1"/>
    </source>
</evidence>
<reference evidence="2 3" key="1">
    <citation type="submission" date="2023-02" db="EMBL/GenBank/DDBJ databases">
        <title>LHISI_Scaffold_Assembly.</title>
        <authorList>
            <person name="Stuart O.P."/>
            <person name="Cleave R."/>
            <person name="Magrath M.J.L."/>
            <person name="Mikheyev A.S."/>
        </authorList>
    </citation>
    <scope>NUCLEOTIDE SEQUENCE [LARGE SCALE GENOMIC DNA]</scope>
    <source>
        <strain evidence="2">Daus_M_001</strain>
        <tissue evidence="2">Leg muscle</tissue>
    </source>
</reference>
<protein>
    <submittedName>
        <fullName evidence="2">Uncharacterized protein</fullName>
    </submittedName>
</protein>
<evidence type="ECO:0000313" key="3">
    <source>
        <dbReference type="Proteomes" id="UP001159363"/>
    </source>
</evidence>
<feature type="compositionally biased region" description="Polar residues" evidence="1">
    <location>
        <begin position="400"/>
        <end position="410"/>
    </location>
</feature>
<feature type="region of interest" description="Disordered" evidence="1">
    <location>
        <begin position="388"/>
        <end position="410"/>
    </location>
</feature>
<comment type="caution">
    <text evidence="2">The sequence shown here is derived from an EMBL/GenBank/DDBJ whole genome shotgun (WGS) entry which is preliminary data.</text>
</comment>
<feature type="compositionally biased region" description="Low complexity" evidence="1">
    <location>
        <begin position="39"/>
        <end position="48"/>
    </location>
</feature>
<dbReference type="EMBL" id="JARBHB010000008">
    <property type="protein sequence ID" value="KAJ8877822.1"/>
    <property type="molecule type" value="Genomic_DNA"/>
</dbReference>